<name>A0A1X0RMN6_RHIZD</name>
<reference evidence="3 4" key="1">
    <citation type="journal article" date="2016" name="Proc. Natl. Acad. Sci. U.S.A.">
        <title>Lipid metabolic changes in an early divergent fungus govern the establishment of a mutualistic symbiosis with endobacteria.</title>
        <authorList>
            <person name="Lastovetsky O.A."/>
            <person name="Gaspar M.L."/>
            <person name="Mondo S.J."/>
            <person name="LaButti K.M."/>
            <person name="Sandor L."/>
            <person name="Grigoriev I.V."/>
            <person name="Henry S.A."/>
            <person name="Pawlowska T.E."/>
        </authorList>
    </citation>
    <scope>NUCLEOTIDE SEQUENCE [LARGE SCALE GENOMIC DNA]</scope>
    <source>
        <strain evidence="3 4">ATCC 11559</strain>
    </source>
</reference>
<feature type="compositionally biased region" description="Polar residues" evidence="1">
    <location>
        <begin position="350"/>
        <end position="362"/>
    </location>
</feature>
<feature type="region of interest" description="Disordered" evidence="1">
    <location>
        <begin position="478"/>
        <end position="523"/>
    </location>
</feature>
<dbReference type="EMBL" id="KV921546">
    <property type="protein sequence ID" value="ORE13333.1"/>
    <property type="molecule type" value="Genomic_DNA"/>
</dbReference>
<protein>
    <recommendedName>
        <fullName evidence="5">GOLD domain-containing protein</fullName>
    </recommendedName>
</protein>
<keyword evidence="2" id="KW-0732">Signal</keyword>
<evidence type="ECO:0008006" key="5">
    <source>
        <dbReference type="Google" id="ProtNLM"/>
    </source>
</evidence>
<feature type="compositionally biased region" description="Low complexity" evidence="1">
    <location>
        <begin position="164"/>
        <end position="213"/>
    </location>
</feature>
<feature type="signal peptide" evidence="2">
    <location>
        <begin position="1"/>
        <end position="24"/>
    </location>
</feature>
<proteinExistence type="predicted"/>
<accession>A0A1X0RMN6</accession>
<feature type="compositionally biased region" description="Acidic residues" evidence="1">
    <location>
        <begin position="407"/>
        <end position="416"/>
    </location>
</feature>
<evidence type="ECO:0000313" key="4">
    <source>
        <dbReference type="Proteomes" id="UP000242381"/>
    </source>
</evidence>
<feature type="region of interest" description="Disordered" evidence="1">
    <location>
        <begin position="350"/>
        <end position="465"/>
    </location>
</feature>
<feature type="region of interest" description="Disordered" evidence="1">
    <location>
        <begin position="154"/>
        <end position="213"/>
    </location>
</feature>
<feature type="compositionally biased region" description="Polar residues" evidence="1">
    <location>
        <begin position="419"/>
        <end position="430"/>
    </location>
</feature>
<evidence type="ECO:0000256" key="1">
    <source>
        <dbReference type="SAM" id="MobiDB-lite"/>
    </source>
</evidence>
<dbReference type="AlphaFoldDB" id="A0A1X0RMN6"/>
<sequence>MKSNKASITFAVTLVLGTCQLALATPLFNIPSANHLNDASIEDICQDFRITYPAKEGVVFDDNSKHIVAWQAADSIKQVNLTLVSNQNPSSTAYIGTYDATLGATDEVLFSLQGRQDGDYHVHIAGQGDNSQFCEADSATFKINALPANATVIPSTNSTVTNAPTSSGDTQPTSTSSTDSTGTTTIDLSATTTTPAATTSAPSDTSSSTAANSSIDQTQLDNLLEQIHKSTASSNPSHEDDTNWTSALDEVSDLTKGDKPHSNDPAIDDILEQIHSNRIHNNAVNTEQESSDPSFRQYIDSLDQDYKKYIHKNKETETEAVTHKNDADPYFTNEDLSTHENAADYKQWHSNDANPYFTNTDLRTNHNNGEWEEEEEENHVNYKQWHSDDANPYFTNTDLRTNHNNGEWEEVNDEHDNEATPSNGWSSTDPYQEPPSHDNLAEWEEEGNEHTNEWQSDDPIVHSPSHDNYAEWVEEDNTHNNSWESTDPYVEPSSHDNDAEWIEENDGHTNGWQSEDAYVESSSHDNDAEWVEEDNNHNNGWESEDLHYIFQSLSSSMSVEDYENIKCKYARALCALFSLNVVSRKDTIRYKFFIGNNEKYLDTFEPRDCPKKVRATESNGYLKERNDLLSKRSSKDESQVFLQRNNLQ</sequence>
<feature type="compositionally biased region" description="Polar residues" evidence="1">
    <location>
        <begin position="393"/>
        <end position="405"/>
    </location>
</feature>
<dbReference type="Proteomes" id="UP000242381">
    <property type="component" value="Unassembled WGS sequence"/>
</dbReference>
<gene>
    <name evidence="3" type="ORF">BCV71DRAFT_258659</name>
</gene>
<feature type="compositionally biased region" description="Polar residues" evidence="1">
    <location>
        <begin position="154"/>
        <end position="163"/>
    </location>
</feature>
<dbReference type="OMA" id="HNDQAVT"/>
<evidence type="ECO:0000256" key="2">
    <source>
        <dbReference type="SAM" id="SignalP"/>
    </source>
</evidence>
<organism evidence="3 4">
    <name type="scientific">Rhizopus microsporus</name>
    <dbReference type="NCBI Taxonomy" id="58291"/>
    <lineage>
        <taxon>Eukaryota</taxon>
        <taxon>Fungi</taxon>
        <taxon>Fungi incertae sedis</taxon>
        <taxon>Mucoromycota</taxon>
        <taxon>Mucoromycotina</taxon>
        <taxon>Mucoromycetes</taxon>
        <taxon>Mucorales</taxon>
        <taxon>Mucorineae</taxon>
        <taxon>Rhizopodaceae</taxon>
        <taxon>Rhizopus</taxon>
    </lineage>
</organism>
<feature type="chain" id="PRO_5012303981" description="GOLD domain-containing protein" evidence="2">
    <location>
        <begin position="25"/>
        <end position="648"/>
    </location>
</feature>
<evidence type="ECO:0000313" key="3">
    <source>
        <dbReference type="EMBL" id="ORE13333.1"/>
    </source>
</evidence>
<dbReference type="VEuPathDB" id="FungiDB:BCV72DRAFT_334513"/>